<evidence type="ECO:0008006" key="4">
    <source>
        <dbReference type="Google" id="ProtNLM"/>
    </source>
</evidence>
<reference evidence="3" key="1">
    <citation type="submission" date="2016-10" db="EMBL/GenBank/DDBJ databases">
        <authorList>
            <person name="Varghese N."/>
            <person name="Submissions S."/>
        </authorList>
    </citation>
    <scope>NUCLEOTIDE SEQUENCE [LARGE SCALE GENOMIC DNA]</scope>
    <source>
        <strain evidence="3">DSM 17724</strain>
    </source>
</reference>
<keyword evidence="3" id="KW-1185">Reference proteome</keyword>
<keyword evidence="1" id="KW-0732">Signal</keyword>
<accession>A0A1I0RZU2</accession>
<protein>
    <recommendedName>
        <fullName evidence="4">C1q domain-containing protein</fullName>
    </recommendedName>
</protein>
<feature type="signal peptide" evidence="1">
    <location>
        <begin position="1"/>
        <end position="18"/>
    </location>
</feature>
<dbReference type="AlphaFoldDB" id="A0A1I0RZU2"/>
<dbReference type="Proteomes" id="UP000199469">
    <property type="component" value="Unassembled WGS sequence"/>
</dbReference>
<dbReference type="EMBL" id="FOIU01000003">
    <property type="protein sequence ID" value="SEW47284.1"/>
    <property type="molecule type" value="Genomic_DNA"/>
</dbReference>
<organism evidence="2 3">
    <name type="scientific">Chryseobacterium wanjuense</name>
    <dbReference type="NCBI Taxonomy" id="356305"/>
    <lineage>
        <taxon>Bacteria</taxon>
        <taxon>Pseudomonadati</taxon>
        <taxon>Bacteroidota</taxon>
        <taxon>Flavobacteriia</taxon>
        <taxon>Flavobacteriales</taxon>
        <taxon>Weeksellaceae</taxon>
        <taxon>Chryseobacterium group</taxon>
        <taxon>Chryseobacterium</taxon>
    </lineage>
</organism>
<evidence type="ECO:0000313" key="3">
    <source>
        <dbReference type="Proteomes" id="UP000199469"/>
    </source>
</evidence>
<dbReference type="RefSeq" id="WP_139176870.1">
    <property type="nucleotide sequence ID" value="NZ_FOIU01000003.1"/>
</dbReference>
<feature type="chain" id="PRO_5011629295" description="C1q domain-containing protein" evidence="1">
    <location>
        <begin position="19"/>
        <end position="245"/>
    </location>
</feature>
<evidence type="ECO:0000256" key="1">
    <source>
        <dbReference type="SAM" id="SignalP"/>
    </source>
</evidence>
<evidence type="ECO:0000313" key="2">
    <source>
        <dbReference type="EMBL" id="SEW47284.1"/>
    </source>
</evidence>
<dbReference type="OrthoDB" id="1453775at2"/>
<gene>
    <name evidence="2" type="ORF">SAMN05421841_3484</name>
</gene>
<proteinExistence type="predicted"/>
<name>A0A1I0RZU2_9FLAO</name>
<sequence length="245" mass="26521">MKHLCTLLLSLYVSLIFSQVGINTPLPNATLEVTGQPSDILKMDGLIAPRITGDQLRAKTYTTSQNGAIVYVTAKDSAPSGQSVEVLNPGYYFFNGDKWVGMATSNAFVPNVVAAGRSTSTIVQNSSTNYTKWNFTVTRNDGNWNTATNSYTIPSSGYYQLSLSGKVMPNTTGNAFTWLVMYGTERFDYSNFVNYAANAEYNRGGVIVLYLIQGTVVHFGGFPCTGCTGSYTVGERTFSIVSLGS</sequence>